<dbReference type="AlphaFoldDB" id="A0A0A9EWK9"/>
<reference evidence="1" key="1">
    <citation type="submission" date="2014-09" db="EMBL/GenBank/DDBJ databases">
        <authorList>
            <person name="Magalhaes I.L.F."/>
            <person name="Oliveira U."/>
            <person name="Santos F.R."/>
            <person name="Vidigal T.H.D.A."/>
            <person name="Brescovit A.D."/>
            <person name="Santos A.J."/>
        </authorList>
    </citation>
    <scope>NUCLEOTIDE SEQUENCE</scope>
    <source>
        <tissue evidence="1">Shoot tissue taken approximately 20 cm above the soil surface</tissue>
    </source>
</reference>
<dbReference type="PANTHER" id="PTHR10811">
    <property type="entry name" value="FRINGE-RELATED"/>
    <property type="match status" value="1"/>
</dbReference>
<protein>
    <submittedName>
        <fullName evidence="1">Uncharacterized protein</fullName>
    </submittedName>
</protein>
<reference evidence="1" key="2">
    <citation type="journal article" date="2015" name="Data Brief">
        <title>Shoot transcriptome of the giant reed, Arundo donax.</title>
        <authorList>
            <person name="Barrero R.A."/>
            <person name="Guerrero F.D."/>
            <person name="Moolhuijzen P."/>
            <person name="Goolsby J.A."/>
            <person name="Tidwell J."/>
            <person name="Bellgard S.E."/>
            <person name="Bellgard M.I."/>
        </authorList>
    </citation>
    <scope>NUCLEOTIDE SEQUENCE</scope>
    <source>
        <tissue evidence="1">Shoot tissue taken approximately 20 cm above the soil surface</tissue>
    </source>
</reference>
<name>A0A0A9EWK9_ARUDO</name>
<sequence length="297" mass="33389">MVYVGAPSESHSANTYFSHSMAFGGGGVALSFPLASALAQTLDVCIERYPRLYGSDDRLHACITELGVPLSREYGFHQWDIRGNAHGLLAAHPIAPFISIHHLELVDPIYPGLNSFESLELFTKAMKMEPMSFLQRSVCYDQSQKLTFAISLGYVVEVYPNVLLPLELERSERTYIAYNRMSQRNEFDFDTREAQKSLCKKPILFFLTDVWKDGNITMGSYIRSSSRDDLKRKVFCFRSPPLPDIDEIQVSASPLSKRWHLAPRRLCSALKGSINGTLFLFVRQCGHGTFGSASDSL</sequence>
<dbReference type="Pfam" id="PF04646">
    <property type="entry name" value="DUF604"/>
    <property type="match status" value="1"/>
</dbReference>
<dbReference type="Gene3D" id="3.90.550.50">
    <property type="match status" value="1"/>
</dbReference>
<proteinExistence type="predicted"/>
<dbReference type="FunFam" id="3.90.550.50:FF:000069">
    <property type="entry name" value="Fringe-related protein"/>
    <property type="match status" value="1"/>
</dbReference>
<dbReference type="InterPro" id="IPR006740">
    <property type="entry name" value="DUF604"/>
</dbReference>
<organism evidence="1">
    <name type="scientific">Arundo donax</name>
    <name type="common">Giant reed</name>
    <name type="synonym">Donax arundinaceus</name>
    <dbReference type="NCBI Taxonomy" id="35708"/>
    <lineage>
        <taxon>Eukaryota</taxon>
        <taxon>Viridiplantae</taxon>
        <taxon>Streptophyta</taxon>
        <taxon>Embryophyta</taxon>
        <taxon>Tracheophyta</taxon>
        <taxon>Spermatophyta</taxon>
        <taxon>Magnoliopsida</taxon>
        <taxon>Liliopsida</taxon>
        <taxon>Poales</taxon>
        <taxon>Poaceae</taxon>
        <taxon>PACMAD clade</taxon>
        <taxon>Arundinoideae</taxon>
        <taxon>Arundineae</taxon>
        <taxon>Arundo</taxon>
    </lineage>
</organism>
<evidence type="ECO:0000313" key="1">
    <source>
        <dbReference type="EMBL" id="JAE05105.1"/>
    </source>
</evidence>
<dbReference type="EMBL" id="GBRH01192791">
    <property type="protein sequence ID" value="JAE05105.1"/>
    <property type="molecule type" value="Transcribed_RNA"/>
</dbReference>
<accession>A0A0A9EWK9</accession>